<organism evidence="2 3">
    <name type="scientific">Armillaria luteobubalina</name>
    <dbReference type="NCBI Taxonomy" id="153913"/>
    <lineage>
        <taxon>Eukaryota</taxon>
        <taxon>Fungi</taxon>
        <taxon>Dikarya</taxon>
        <taxon>Basidiomycota</taxon>
        <taxon>Agaricomycotina</taxon>
        <taxon>Agaricomycetes</taxon>
        <taxon>Agaricomycetidae</taxon>
        <taxon>Agaricales</taxon>
        <taxon>Marasmiineae</taxon>
        <taxon>Physalacriaceae</taxon>
        <taxon>Armillaria</taxon>
    </lineage>
</organism>
<evidence type="ECO:0008006" key="4">
    <source>
        <dbReference type="Google" id="ProtNLM"/>
    </source>
</evidence>
<feature type="chain" id="PRO_5041291688" description="F-box domain-containing protein" evidence="1">
    <location>
        <begin position="20"/>
        <end position="585"/>
    </location>
</feature>
<evidence type="ECO:0000313" key="3">
    <source>
        <dbReference type="Proteomes" id="UP001175228"/>
    </source>
</evidence>
<evidence type="ECO:0000256" key="1">
    <source>
        <dbReference type="SAM" id="SignalP"/>
    </source>
</evidence>
<keyword evidence="3" id="KW-1185">Reference proteome</keyword>
<protein>
    <recommendedName>
        <fullName evidence="4">F-box domain-containing protein</fullName>
    </recommendedName>
</protein>
<proteinExistence type="predicted"/>
<dbReference type="Proteomes" id="UP001175228">
    <property type="component" value="Unassembled WGS sequence"/>
</dbReference>
<sequence length="585" mass="66972">MGSLQPAVVTLLSLRAAQAIVCIYLHRHGLIPGFLHLETKFWILLRPTEYRAFHAFPRPFEMEVPSLHATSAWMVSMEEGISVPKKTIDKVNSAVFVITSFPRTLVYRKHILLMEGYQQDTADQEPSNAEFQARLSFGKSPLWWAPEPSWNDVRSSTPKVILPMPEVPCDVLGEIFRHVVSDSNSDPYALIKTASLWGYIHLYARYGRVHYQEHLLDLYIQRSKECGISIMLNFSPFSQRLSPAISARLRSQASRWTEVFILYLHPSDICNLLSPLPNGVSLEHLNTLTSVSLNMVDFQFYNIQKSREQFPMDILLTASCLHTLHAEVLEPDLFDTPKSWDVSERYILLSVCDLVLIPGKQPPICAAEMPPGVGLLLFPQVQRVVIFPHNGYRTLISEQTSNLISLTLWIRGRYIVKPDLLLHLIRRSSDSIETFVLDKVPMMARHLLGLLRPLRNLRSLTIHEINPLSSTTRDGFPINHQLFQELLHDSFLPNLISIDLDWHSSENAGMYESLLTQVVQFRELRKIRQYSRIDHIWGELYSFGNDFIPCFQTAPMDLEEDESKYDKTKEIAELATALLGEGIEL</sequence>
<feature type="signal peptide" evidence="1">
    <location>
        <begin position="1"/>
        <end position="19"/>
    </location>
</feature>
<comment type="caution">
    <text evidence="2">The sequence shown here is derived from an EMBL/GenBank/DDBJ whole genome shotgun (WGS) entry which is preliminary data.</text>
</comment>
<reference evidence="2" key="1">
    <citation type="submission" date="2023-06" db="EMBL/GenBank/DDBJ databases">
        <authorList>
            <consortium name="Lawrence Berkeley National Laboratory"/>
            <person name="Ahrendt S."/>
            <person name="Sahu N."/>
            <person name="Indic B."/>
            <person name="Wong-Bajracharya J."/>
            <person name="Merenyi Z."/>
            <person name="Ke H.-M."/>
            <person name="Monk M."/>
            <person name="Kocsube S."/>
            <person name="Drula E."/>
            <person name="Lipzen A."/>
            <person name="Balint B."/>
            <person name="Henrissat B."/>
            <person name="Andreopoulos B."/>
            <person name="Martin F.M."/>
            <person name="Harder C.B."/>
            <person name="Rigling D."/>
            <person name="Ford K.L."/>
            <person name="Foster G.D."/>
            <person name="Pangilinan J."/>
            <person name="Papanicolaou A."/>
            <person name="Barry K."/>
            <person name="LaButti K."/>
            <person name="Viragh M."/>
            <person name="Koriabine M."/>
            <person name="Yan M."/>
            <person name="Riley R."/>
            <person name="Champramary S."/>
            <person name="Plett K.L."/>
            <person name="Tsai I.J."/>
            <person name="Slot J."/>
            <person name="Sipos G."/>
            <person name="Plett J."/>
            <person name="Nagy L.G."/>
            <person name="Grigoriev I.V."/>
        </authorList>
    </citation>
    <scope>NUCLEOTIDE SEQUENCE</scope>
    <source>
        <strain evidence="2">HWK02</strain>
    </source>
</reference>
<name>A0AA39Q6Q4_9AGAR</name>
<dbReference type="AlphaFoldDB" id="A0AA39Q6Q4"/>
<dbReference type="EMBL" id="JAUEPU010000015">
    <property type="protein sequence ID" value="KAK0496326.1"/>
    <property type="molecule type" value="Genomic_DNA"/>
</dbReference>
<keyword evidence="1" id="KW-0732">Signal</keyword>
<gene>
    <name evidence="2" type="ORF">EDD18DRAFT_1105476</name>
</gene>
<accession>A0AA39Q6Q4</accession>
<evidence type="ECO:0000313" key="2">
    <source>
        <dbReference type="EMBL" id="KAK0496326.1"/>
    </source>
</evidence>